<dbReference type="InterPro" id="IPR002881">
    <property type="entry name" value="DUF58"/>
</dbReference>
<feature type="domain" description="DUF58" evidence="1">
    <location>
        <begin position="55"/>
        <end position="260"/>
    </location>
</feature>
<proteinExistence type="predicted"/>
<name>A0A6J6F9U3_9ZZZZ</name>
<sequence length="310" mass="33319">MTGAAAATSPGASLLAPEVLARLERLQLGTRRKLAGRFSGEHRSLRHGTSLDFADVRDYHPGDDFRRIDYALFARTDQLFVRLFDAEDDVELRLVVDRSGSMGHGGKLLAAERLAAALAFVGLVRRDVVTLSTVPPEPGRAAGHRRFVGRHATAALFDSLAALHPAGDSDLGVAATHVLAQTGPPGITVLLSDLLSPTWTTAIERLPGRGADVAVVHVLSRDELDPDLLGDLELEDSETGERIAVSMTPEARQRYRSAVQSWLDTVTATCRRRGVAYSRVIADDLVGPGAHPHAVGDVVLRGWRGEGLVR</sequence>
<dbReference type="PANTHER" id="PTHR33608:SF7">
    <property type="entry name" value="DUF58 DOMAIN-CONTAINING PROTEIN"/>
    <property type="match status" value="1"/>
</dbReference>
<accession>A0A6J6F9U3</accession>
<evidence type="ECO:0000259" key="1">
    <source>
        <dbReference type="Pfam" id="PF01882"/>
    </source>
</evidence>
<organism evidence="2">
    <name type="scientific">freshwater metagenome</name>
    <dbReference type="NCBI Taxonomy" id="449393"/>
    <lineage>
        <taxon>unclassified sequences</taxon>
        <taxon>metagenomes</taxon>
        <taxon>ecological metagenomes</taxon>
    </lineage>
</organism>
<dbReference type="PANTHER" id="PTHR33608">
    <property type="entry name" value="BLL2464 PROTEIN"/>
    <property type="match status" value="1"/>
</dbReference>
<gene>
    <name evidence="2" type="ORF">UFOPK1493_03395</name>
</gene>
<dbReference type="SUPFAM" id="SSF53300">
    <property type="entry name" value="vWA-like"/>
    <property type="match status" value="1"/>
</dbReference>
<dbReference type="EMBL" id="CAEZSR010000186">
    <property type="protein sequence ID" value="CAB4585702.1"/>
    <property type="molecule type" value="Genomic_DNA"/>
</dbReference>
<dbReference type="InterPro" id="IPR036465">
    <property type="entry name" value="vWFA_dom_sf"/>
</dbReference>
<dbReference type="AlphaFoldDB" id="A0A6J6F9U3"/>
<reference evidence="2" key="1">
    <citation type="submission" date="2020-05" db="EMBL/GenBank/DDBJ databases">
        <authorList>
            <person name="Chiriac C."/>
            <person name="Salcher M."/>
            <person name="Ghai R."/>
            <person name="Kavagutti S V."/>
        </authorList>
    </citation>
    <scope>NUCLEOTIDE SEQUENCE</scope>
</reference>
<evidence type="ECO:0000313" key="2">
    <source>
        <dbReference type="EMBL" id="CAB4585702.1"/>
    </source>
</evidence>
<dbReference type="Pfam" id="PF01882">
    <property type="entry name" value="DUF58"/>
    <property type="match status" value="1"/>
</dbReference>
<protein>
    <submittedName>
        <fullName evidence="2">Unannotated protein</fullName>
    </submittedName>
</protein>